<organism evidence="1">
    <name type="scientific">marine sediment metagenome</name>
    <dbReference type="NCBI Taxonomy" id="412755"/>
    <lineage>
        <taxon>unclassified sequences</taxon>
        <taxon>metagenomes</taxon>
        <taxon>ecological metagenomes</taxon>
    </lineage>
</organism>
<accession>X1FNZ5</accession>
<gene>
    <name evidence="1" type="ORF">S03H2_12817</name>
</gene>
<comment type="caution">
    <text evidence="1">The sequence shown here is derived from an EMBL/GenBank/DDBJ whole genome shotgun (WGS) entry which is preliminary data.</text>
</comment>
<evidence type="ECO:0000313" key="1">
    <source>
        <dbReference type="EMBL" id="GAH47411.1"/>
    </source>
</evidence>
<dbReference type="AlphaFoldDB" id="X1FNZ5"/>
<proteinExistence type="predicted"/>
<dbReference type="EMBL" id="BARU01006515">
    <property type="protein sequence ID" value="GAH47411.1"/>
    <property type="molecule type" value="Genomic_DNA"/>
</dbReference>
<sequence>MITIPADRKLAIKIKVKSIQSQLFIRLDILNFDAAERSGVGYYW</sequence>
<name>X1FNZ5_9ZZZZ</name>
<reference evidence="1" key="1">
    <citation type="journal article" date="2014" name="Front. Microbiol.">
        <title>High frequency of phylogenetically diverse reductive dehalogenase-homologous genes in deep subseafloor sedimentary metagenomes.</title>
        <authorList>
            <person name="Kawai M."/>
            <person name="Futagami T."/>
            <person name="Toyoda A."/>
            <person name="Takaki Y."/>
            <person name="Nishi S."/>
            <person name="Hori S."/>
            <person name="Arai W."/>
            <person name="Tsubouchi T."/>
            <person name="Morono Y."/>
            <person name="Uchiyama I."/>
            <person name="Ito T."/>
            <person name="Fujiyama A."/>
            <person name="Inagaki F."/>
            <person name="Takami H."/>
        </authorList>
    </citation>
    <scope>NUCLEOTIDE SEQUENCE</scope>
    <source>
        <strain evidence="1">Expedition CK06-06</strain>
    </source>
</reference>
<protein>
    <submittedName>
        <fullName evidence="1">Uncharacterized protein</fullName>
    </submittedName>
</protein>